<dbReference type="AlphaFoldDB" id="A0A0P7AUJ9"/>
<proteinExistence type="predicted"/>
<dbReference type="PROSITE" id="PS50011">
    <property type="entry name" value="PROTEIN_KINASE_DOM"/>
    <property type="match status" value="1"/>
</dbReference>
<evidence type="ECO:0000313" key="3">
    <source>
        <dbReference type="Proteomes" id="UP000050424"/>
    </source>
</evidence>
<dbReference type="EMBL" id="LKCW01000179">
    <property type="protein sequence ID" value="KPM37034.1"/>
    <property type="molecule type" value="Genomic_DNA"/>
</dbReference>
<dbReference type="Proteomes" id="UP000050424">
    <property type="component" value="Unassembled WGS sequence"/>
</dbReference>
<dbReference type="InterPro" id="IPR011009">
    <property type="entry name" value="Kinase-like_dom_sf"/>
</dbReference>
<dbReference type="SMART" id="SM00220">
    <property type="entry name" value="S_TKc"/>
    <property type="match status" value="1"/>
</dbReference>
<feature type="domain" description="Protein kinase" evidence="1">
    <location>
        <begin position="218"/>
        <end position="523"/>
    </location>
</feature>
<dbReference type="GO" id="GO:0004674">
    <property type="term" value="F:protein serine/threonine kinase activity"/>
    <property type="evidence" value="ECO:0007669"/>
    <property type="project" value="TreeGrafter"/>
</dbReference>
<dbReference type="Gene3D" id="1.10.510.10">
    <property type="entry name" value="Transferase(Phosphotransferase) domain 1"/>
    <property type="match status" value="1"/>
</dbReference>
<evidence type="ECO:0000259" key="1">
    <source>
        <dbReference type="PROSITE" id="PS50011"/>
    </source>
</evidence>
<reference evidence="2 3" key="1">
    <citation type="submission" date="2015-09" db="EMBL/GenBank/DDBJ databases">
        <title>Draft genome of a European isolate of the apple canker pathogen Neonectria ditissima.</title>
        <authorList>
            <person name="Gomez-Cortecero A."/>
            <person name="Harrison R.J."/>
            <person name="Armitage A.D."/>
        </authorList>
    </citation>
    <scope>NUCLEOTIDE SEQUENCE [LARGE SCALE GENOMIC DNA]</scope>
    <source>
        <strain evidence="2 3">R09/05</strain>
    </source>
</reference>
<gene>
    <name evidence="2" type="ORF">AK830_g9518</name>
</gene>
<dbReference type="SUPFAM" id="SSF56112">
    <property type="entry name" value="Protein kinase-like (PK-like)"/>
    <property type="match status" value="1"/>
</dbReference>
<keyword evidence="3" id="KW-1185">Reference proteome</keyword>
<dbReference type="GO" id="GO:0005524">
    <property type="term" value="F:ATP binding"/>
    <property type="evidence" value="ECO:0007669"/>
    <property type="project" value="InterPro"/>
</dbReference>
<dbReference type="PANTHER" id="PTHR24359:SF37">
    <property type="entry name" value="PROTEIN KINASE DOMAIN-CONTAINING PROTEIN"/>
    <property type="match status" value="1"/>
</dbReference>
<comment type="caution">
    <text evidence="2">The sequence shown here is derived from an EMBL/GenBank/DDBJ whole genome shotgun (WGS) entry which is preliminary data.</text>
</comment>
<dbReference type="Pfam" id="PF00069">
    <property type="entry name" value="Pkinase"/>
    <property type="match status" value="1"/>
</dbReference>
<dbReference type="InterPro" id="IPR000719">
    <property type="entry name" value="Prot_kinase_dom"/>
</dbReference>
<protein>
    <recommendedName>
        <fullName evidence="1">Protein kinase domain-containing protein</fullName>
    </recommendedName>
</protein>
<dbReference type="PANTHER" id="PTHR24359">
    <property type="entry name" value="SERINE/THREONINE-PROTEIN KINASE SBK1"/>
    <property type="match status" value="1"/>
</dbReference>
<dbReference type="OrthoDB" id="1046782at2759"/>
<name>A0A0P7AUJ9_9HYPO</name>
<accession>A0A0P7AUJ9</accession>
<dbReference type="Gene3D" id="3.30.200.20">
    <property type="entry name" value="Phosphorylase Kinase, domain 1"/>
    <property type="match status" value="1"/>
</dbReference>
<evidence type="ECO:0000313" key="2">
    <source>
        <dbReference type="EMBL" id="KPM37034.1"/>
    </source>
</evidence>
<sequence>MDHIRDQLIRFNGKQLRETNSPISRVSSRDSLRDVELEDSLPLDELLRKHRINGEYGRFWTAKRLHRILTKDRVLAELSSCLSYSDSSRQQIADLICADVTNPSCEIYLKVFAILLLIGKAGEIGRFIDAKLCDAKLPVVYLDREKNSSLCLETAPKEPLQLFARWMSCDTEMFEITQWQVLVPFFETNVDKTLMPYDLSPNTILPWCKPSNHDRISPSLSGRLGEGAFAEVSLVRIHPTAHAFHETLRKIKLEGRGFAVKKLFTRDRNEFRKERDQLMRFSGLVHDHLVTLLCAFTFKDHYHFIFPLAKCNLEEYWADTELPWSCETARWASNQLMGIMGAVDTIHNPRNLAPDPEKRFGRHGDIKSDNILCFTSKSPSQDMILVISDLGSSSFNRYISRSNIPNNKVPPVPGYLPPELELEDGRVSRAFDIWTAGCLYLEFVTWLLGGRKLRERFEDQRTTEYITGSKNDIFFVLKKREGEGSYVAQVKPEVTKWINSLRENPRCSQLVLDVLKVVEQEMLVVISADHKRSPSGRLRARFQDIHLKSQDESYCLRKTSYPRVSEVAMAVEASLSPEARNMIQKNKPNLEVHSGETRKPMSQKEWENMV</sequence>
<organism evidence="2 3">
    <name type="scientific">Neonectria ditissima</name>
    <dbReference type="NCBI Taxonomy" id="78410"/>
    <lineage>
        <taxon>Eukaryota</taxon>
        <taxon>Fungi</taxon>
        <taxon>Dikarya</taxon>
        <taxon>Ascomycota</taxon>
        <taxon>Pezizomycotina</taxon>
        <taxon>Sordariomycetes</taxon>
        <taxon>Hypocreomycetidae</taxon>
        <taxon>Hypocreales</taxon>
        <taxon>Nectriaceae</taxon>
        <taxon>Neonectria</taxon>
    </lineage>
</organism>